<evidence type="ECO:0000256" key="2">
    <source>
        <dbReference type="ARBA" id="ARBA00023157"/>
    </source>
</evidence>
<evidence type="ECO:0000313" key="5">
    <source>
        <dbReference type="EMBL" id="MBB5894177.1"/>
    </source>
</evidence>
<proteinExistence type="inferred from homology"/>
<dbReference type="PANTHER" id="PTHR24276">
    <property type="entry name" value="POLYSERASE-RELATED"/>
    <property type="match status" value="1"/>
</dbReference>
<dbReference type="InterPro" id="IPR001254">
    <property type="entry name" value="Trypsin_dom"/>
</dbReference>
<dbReference type="SUPFAM" id="SSF50494">
    <property type="entry name" value="Trypsin-like serine proteases"/>
    <property type="match status" value="1"/>
</dbReference>
<dbReference type="InterPro" id="IPR043504">
    <property type="entry name" value="Peptidase_S1_PA_chymotrypsin"/>
</dbReference>
<organism evidence="5 6">
    <name type="scientific">Kutzneria kofuensis</name>
    <dbReference type="NCBI Taxonomy" id="103725"/>
    <lineage>
        <taxon>Bacteria</taxon>
        <taxon>Bacillati</taxon>
        <taxon>Actinomycetota</taxon>
        <taxon>Actinomycetes</taxon>
        <taxon>Pseudonocardiales</taxon>
        <taxon>Pseudonocardiaceae</taxon>
        <taxon>Kutzneria</taxon>
    </lineage>
</organism>
<dbReference type="AlphaFoldDB" id="A0A7W9KKM7"/>
<dbReference type="PANTHER" id="PTHR24276:SF98">
    <property type="entry name" value="FI18310P1-RELATED"/>
    <property type="match status" value="1"/>
</dbReference>
<comment type="similarity">
    <text evidence="1">Belongs to the peptidase S1 family.</text>
</comment>
<dbReference type="CDD" id="cd00190">
    <property type="entry name" value="Tryp_SPc"/>
    <property type="match status" value="1"/>
</dbReference>
<dbReference type="GO" id="GO:0006508">
    <property type="term" value="P:proteolysis"/>
    <property type="evidence" value="ECO:0007669"/>
    <property type="project" value="UniProtKB-KW"/>
</dbReference>
<evidence type="ECO:0000313" key="6">
    <source>
        <dbReference type="Proteomes" id="UP000585638"/>
    </source>
</evidence>
<dbReference type="InterPro" id="IPR018114">
    <property type="entry name" value="TRYPSIN_HIS"/>
</dbReference>
<feature type="chain" id="PRO_5039020436" evidence="3">
    <location>
        <begin position="22"/>
        <end position="255"/>
    </location>
</feature>
<dbReference type="FunFam" id="2.40.10.10:FF:000002">
    <property type="entry name" value="Transmembrane protease serine"/>
    <property type="match status" value="1"/>
</dbReference>
<keyword evidence="5" id="KW-0378">Hydrolase</keyword>
<dbReference type="EMBL" id="JACHIR010000001">
    <property type="protein sequence ID" value="MBB5894177.1"/>
    <property type="molecule type" value="Genomic_DNA"/>
</dbReference>
<keyword evidence="6" id="KW-1185">Reference proteome</keyword>
<dbReference type="PRINTS" id="PR00722">
    <property type="entry name" value="CHYMOTRYPSIN"/>
</dbReference>
<dbReference type="PROSITE" id="PS50240">
    <property type="entry name" value="TRYPSIN_DOM"/>
    <property type="match status" value="1"/>
</dbReference>
<feature type="domain" description="Peptidase S1" evidence="4">
    <location>
        <begin position="32"/>
        <end position="254"/>
    </location>
</feature>
<feature type="signal peptide" evidence="3">
    <location>
        <begin position="1"/>
        <end position="21"/>
    </location>
</feature>
<evidence type="ECO:0000256" key="3">
    <source>
        <dbReference type="SAM" id="SignalP"/>
    </source>
</evidence>
<dbReference type="PROSITE" id="PS00134">
    <property type="entry name" value="TRYPSIN_HIS"/>
    <property type="match status" value="1"/>
</dbReference>
<dbReference type="GO" id="GO:0004252">
    <property type="term" value="F:serine-type endopeptidase activity"/>
    <property type="evidence" value="ECO:0007669"/>
    <property type="project" value="InterPro"/>
</dbReference>
<keyword evidence="5" id="KW-0645">Protease</keyword>
<dbReference type="Pfam" id="PF00089">
    <property type="entry name" value="Trypsin"/>
    <property type="match status" value="1"/>
</dbReference>
<comment type="caution">
    <text evidence="5">The sequence shown here is derived from an EMBL/GenBank/DDBJ whole genome shotgun (WGS) entry which is preliminary data.</text>
</comment>
<keyword evidence="3" id="KW-0732">Signal</keyword>
<sequence length="255" mass="26638">MRIIRSSRLAMVVAAVLVALAAAVPAAATPRVVGGERASIVEYPWVVYLTDATGFQFCGGTVVAATKVLTAAHCMADQRADNLRVVVGREDKQSTDGRIVTATSIWVSPNYRGDPTGGSDFAVITLSRRVNVPPLPLAKDNSAYQPNMMGTVLGWGRTVESGEASRYLMAASVPVVADAVCGKSYQEYRAAAMVCAGYPQGGVDTCQGDSGGPFEVSGVLIGITSFGDGCARAGKYGVYTRVAAYEPAIEAELTD</sequence>
<reference evidence="5 6" key="1">
    <citation type="submission" date="2020-08" db="EMBL/GenBank/DDBJ databases">
        <title>Sequencing the genomes of 1000 actinobacteria strains.</title>
        <authorList>
            <person name="Klenk H.-P."/>
        </authorList>
    </citation>
    <scope>NUCLEOTIDE SEQUENCE [LARGE SCALE GENOMIC DNA]</scope>
    <source>
        <strain evidence="5 6">DSM 43851</strain>
    </source>
</reference>
<keyword evidence="2" id="KW-1015">Disulfide bond</keyword>
<dbReference type="InterPro" id="IPR050430">
    <property type="entry name" value="Peptidase_S1"/>
</dbReference>
<dbReference type="InterPro" id="IPR009003">
    <property type="entry name" value="Peptidase_S1_PA"/>
</dbReference>
<dbReference type="SMART" id="SM00020">
    <property type="entry name" value="Tryp_SPc"/>
    <property type="match status" value="1"/>
</dbReference>
<dbReference type="InterPro" id="IPR001314">
    <property type="entry name" value="Peptidase_S1A"/>
</dbReference>
<evidence type="ECO:0000256" key="1">
    <source>
        <dbReference type="ARBA" id="ARBA00007664"/>
    </source>
</evidence>
<accession>A0A7W9KKM7</accession>
<protein>
    <submittedName>
        <fullName evidence="5">Secreted trypsin-like serine protease</fullName>
    </submittedName>
</protein>
<dbReference type="Gene3D" id="2.40.10.10">
    <property type="entry name" value="Trypsin-like serine proteases"/>
    <property type="match status" value="1"/>
</dbReference>
<evidence type="ECO:0000259" key="4">
    <source>
        <dbReference type="PROSITE" id="PS50240"/>
    </source>
</evidence>
<name>A0A7W9KKM7_9PSEU</name>
<dbReference type="RefSeq" id="WP_184866006.1">
    <property type="nucleotide sequence ID" value="NZ_BAAAWY010000049.1"/>
</dbReference>
<dbReference type="Proteomes" id="UP000585638">
    <property type="component" value="Unassembled WGS sequence"/>
</dbReference>
<gene>
    <name evidence="5" type="ORF">BJ998_005373</name>
</gene>